<sequence>MYPGERFNSLSHLAGLVLGIHGASWLFKKAIQTGDEYQLAGSMIFSMAVILLYASSTIYHSTREPIKSVWQRMDHCSIYLLIAGTVTPFILKSSMDSWAWGSLCLIWCLSGFGMWCELRTTHRMAPSVWLYISLGWIGVISVSREWRLLSTTSFLLLLAGAALYTAGTVFYCNTSKFKHAHGTWHLFVLSGTTCHYLSIGFHIL</sequence>
<feature type="transmembrane region" description="Helical" evidence="6">
    <location>
        <begin position="39"/>
        <end position="61"/>
    </location>
</feature>
<reference evidence="7 8" key="1">
    <citation type="submission" date="2016-11" db="EMBL/GenBank/DDBJ databases">
        <authorList>
            <person name="Jaros S."/>
            <person name="Januszkiewicz K."/>
            <person name="Wedrychowicz H."/>
        </authorList>
    </citation>
    <scope>NUCLEOTIDE SEQUENCE [LARGE SCALE GENOMIC DNA]</scope>
    <source>
        <strain evidence="7 8">CGMCC 1.10190</strain>
    </source>
</reference>
<dbReference type="Proteomes" id="UP000184226">
    <property type="component" value="Unassembled WGS sequence"/>
</dbReference>
<dbReference type="AlphaFoldDB" id="A0A1M5LYV3"/>
<dbReference type="GO" id="GO:0016020">
    <property type="term" value="C:membrane"/>
    <property type="evidence" value="ECO:0007669"/>
    <property type="project" value="UniProtKB-SubCell"/>
</dbReference>
<keyword evidence="8" id="KW-1185">Reference proteome</keyword>
<feature type="transmembrane region" description="Helical" evidence="6">
    <location>
        <begin position="73"/>
        <end position="91"/>
    </location>
</feature>
<evidence type="ECO:0000256" key="4">
    <source>
        <dbReference type="ARBA" id="ARBA00023136"/>
    </source>
</evidence>
<keyword evidence="2 6" id="KW-0812">Transmembrane</keyword>
<keyword evidence="5" id="KW-0479">Metal-binding</keyword>
<feature type="binding site" evidence="5">
    <location>
        <position position="181"/>
    </location>
    <ligand>
        <name>Zn(2+)</name>
        <dbReference type="ChEBI" id="CHEBI:29105"/>
    </ligand>
</feature>
<protein>
    <submittedName>
        <fullName evidence="7">Hemolysin III</fullName>
    </submittedName>
</protein>
<keyword evidence="4 6" id="KW-0472">Membrane</keyword>
<dbReference type="InterPro" id="IPR004254">
    <property type="entry name" value="AdipoR/HlyIII-related"/>
</dbReference>
<dbReference type="PANTHER" id="PTHR20855:SF3">
    <property type="entry name" value="LD03007P"/>
    <property type="match status" value="1"/>
</dbReference>
<keyword evidence="5" id="KW-0862">Zinc</keyword>
<keyword evidence="3 6" id="KW-1133">Transmembrane helix</keyword>
<feature type="transmembrane region" description="Helical" evidence="6">
    <location>
        <begin position="7"/>
        <end position="27"/>
    </location>
</feature>
<dbReference type="Pfam" id="PF03006">
    <property type="entry name" value="HlyIII"/>
    <property type="match status" value="1"/>
</dbReference>
<name>A0A1M5LYV3_9BURK</name>
<comment type="subcellular location">
    <subcellularLocation>
        <location evidence="1">Membrane</location>
        <topology evidence="1">Multi-pass membrane protein</topology>
    </subcellularLocation>
</comment>
<dbReference type="PANTHER" id="PTHR20855">
    <property type="entry name" value="ADIPOR/PROGESTIN RECEPTOR-RELATED"/>
    <property type="match status" value="1"/>
</dbReference>
<evidence type="ECO:0000256" key="6">
    <source>
        <dbReference type="SAM" id="Phobius"/>
    </source>
</evidence>
<feature type="binding site" evidence="5">
    <location>
        <position position="60"/>
    </location>
    <ligand>
        <name>Zn(2+)</name>
        <dbReference type="ChEBI" id="CHEBI:29105"/>
    </ligand>
</feature>
<feature type="binding site" evidence="5">
    <location>
        <position position="185"/>
    </location>
    <ligand>
        <name>Zn(2+)</name>
        <dbReference type="ChEBI" id="CHEBI:29105"/>
    </ligand>
</feature>
<feature type="transmembrane region" description="Helical" evidence="6">
    <location>
        <begin position="184"/>
        <end position="203"/>
    </location>
</feature>
<feature type="transmembrane region" description="Helical" evidence="6">
    <location>
        <begin position="152"/>
        <end position="172"/>
    </location>
</feature>
<dbReference type="STRING" id="658167.SAMN04488135_10183"/>
<evidence type="ECO:0000313" key="8">
    <source>
        <dbReference type="Proteomes" id="UP000184226"/>
    </source>
</evidence>
<evidence type="ECO:0000256" key="5">
    <source>
        <dbReference type="PIRSR" id="PIRSR604254-1"/>
    </source>
</evidence>
<dbReference type="EMBL" id="FQXE01000001">
    <property type="protein sequence ID" value="SHG70208.1"/>
    <property type="molecule type" value="Genomic_DNA"/>
</dbReference>
<evidence type="ECO:0000256" key="3">
    <source>
        <dbReference type="ARBA" id="ARBA00022989"/>
    </source>
</evidence>
<dbReference type="RefSeq" id="WP_073100925.1">
    <property type="nucleotide sequence ID" value="NZ_FQXE01000001.1"/>
</dbReference>
<dbReference type="GO" id="GO:0046872">
    <property type="term" value="F:metal ion binding"/>
    <property type="evidence" value="ECO:0007669"/>
    <property type="project" value="UniProtKB-KW"/>
</dbReference>
<proteinExistence type="predicted"/>
<evidence type="ECO:0000256" key="1">
    <source>
        <dbReference type="ARBA" id="ARBA00004141"/>
    </source>
</evidence>
<feature type="transmembrane region" description="Helical" evidence="6">
    <location>
        <begin position="97"/>
        <end position="116"/>
    </location>
</feature>
<evidence type="ECO:0000313" key="7">
    <source>
        <dbReference type="EMBL" id="SHG70208.1"/>
    </source>
</evidence>
<dbReference type="OrthoDB" id="9813689at2"/>
<evidence type="ECO:0000256" key="2">
    <source>
        <dbReference type="ARBA" id="ARBA00022692"/>
    </source>
</evidence>
<accession>A0A1M5LYV3</accession>
<organism evidence="7 8">
    <name type="scientific">Pollutimonas bauzanensis</name>
    <dbReference type="NCBI Taxonomy" id="658167"/>
    <lineage>
        <taxon>Bacteria</taxon>
        <taxon>Pseudomonadati</taxon>
        <taxon>Pseudomonadota</taxon>
        <taxon>Betaproteobacteria</taxon>
        <taxon>Burkholderiales</taxon>
        <taxon>Alcaligenaceae</taxon>
        <taxon>Pollutimonas</taxon>
    </lineage>
</organism>
<feature type="transmembrane region" description="Helical" evidence="6">
    <location>
        <begin position="128"/>
        <end position="146"/>
    </location>
</feature>
<gene>
    <name evidence="7" type="ORF">SAMN04488135_10183</name>
</gene>